<feature type="region of interest" description="Disordered" evidence="1">
    <location>
        <begin position="1"/>
        <end position="70"/>
    </location>
</feature>
<feature type="domain" description="Bacterial Ig" evidence="2">
    <location>
        <begin position="38"/>
        <end position="113"/>
    </location>
</feature>
<evidence type="ECO:0000256" key="1">
    <source>
        <dbReference type="SAM" id="MobiDB-lite"/>
    </source>
</evidence>
<feature type="compositionally biased region" description="Low complexity" evidence="1">
    <location>
        <begin position="31"/>
        <end position="48"/>
    </location>
</feature>
<organism evidence="3 4">
    <name type="scientific">Kurthia populi</name>
    <dbReference type="NCBI Taxonomy" id="1562132"/>
    <lineage>
        <taxon>Bacteria</taxon>
        <taxon>Bacillati</taxon>
        <taxon>Bacillota</taxon>
        <taxon>Bacilli</taxon>
        <taxon>Bacillales</taxon>
        <taxon>Caryophanaceae</taxon>
        <taxon>Kurthia</taxon>
    </lineage>
</organism>
<dbReference type="Proteomes" id="UP001597568">
    <property type="component" value="Unassembled WGS sequence"/>
</dbReference>
<proteinExistence type="predicted"/>
<comment type="caution">
    <text evidence="3">The sequence shown here is derived from an EMBL/GenBank/DDBJ whole genome shotgun (WGS) entry which is preliminary data.</text>
</comment>
<gene>
    <name evidence="3" type="ORF">ACFSY7_14800</name>
</gene>
<dbReference type="Pfam" id="PF17936">
    <property type="entry name" value="Big_6"/>
    <property type="match status" value="1"/>
</dbReference>
<feature type="compositionally biased region" description="Polar residues" evidence="1">
    <location>
        <begin position="49"/>
        <end position="59"/>
    </location>
</feature>
<evidence type="ECO:0000259" key="2">
    <source>
        <dbReference type="Pfam" id="PF17936"/>
    </source>
</evidence>
<dbReference type="InterPro" id="IPR013783">
    <property type="entry name" value="Ig-like_fold"/>
</dbReference>
<dbReference type="InterPro" id="IPR041498">
    <property type="entry name" value="Big_6"/>
</dbReference>
<dbReference type="NCBIfam" id="NF033510">
    <property type="entry name" value="Ca_tandemer"/>
    <property type="match status" value="1"/>
</dbReference>
<feature type="compositionally biased region" description="Polar residues" evidence="1">
    <location>
        <begin position="15"/>
        <end position="30"/>
    </location>
</feature>
<name>A0ABW5Y3B3_9BACL</name>
<evidence type="ECO:0000313" key="4">
    <source>
        <dbReference type="Proteomes" id="UP001597568"/>
    </source>
</evidence>
<dbReference type="RefSeq" id="WP_380148395.1">
    <property type="nucleotide sequence ID" value="NZ_JBHUOR010000127.1"/>
</dbReference>
<protein>
    <submittedName>
        <fullName evidence="3">Ig-like domain-containing protein</fullName>
    </submittedName>
</protein>
<keyword evidence="4" id="KW-1185">Reference proteome</keyword>
<accession>A0ABW5Y3B3</accession>
<dbReference type="Gene3D" id="2.60.40.10">
    <property type="entry name" value="Immunoglobulins"/>
    <property type="match status" value="1"/>
</dbReference>
<dbReference type="EMBL" id="JBHUOR010000127">
    <property type="protein sequence ID" value="MFD2869760.1"/>
    <property type="molecule type" value="Genomic_DNA"/>
</dbReference>
<reference evidence="4" key="1">
    <citation type="journal article" date="2019" name="Int. J. Syst. Evol. Microbiol.">
        <title>The Global Catalogue of Microorganisms (GCM) 10K type strain sequencing project: providing services to taxonomists for standard genome sequencing and annotation.</title>
        <authorList>
            <consortium name="The Broad Institute Genomics Platform"/>
            <consortium name="The Broad Institute Genome Sequencing Center for Infectious Disease"/>
            <person name="Wu L."/>
            <person name="Ma J."/>
        </authorList>
    </citation>
    <scope>NUCLEOTIDE SEQUENCE [LARGE SCALE GENOMIC DNA]</scope>
    <source>
        <strain evidence="4">KCTC 33522</strain>
    </source>
</reference>
<evidence type="ECO:0000313" key="3">
    <source>
        <dbReference type="EMBL" id="MFD2869760.1"/>
    </source>
</evidence>
<sequence>MDVPGSVGPEAPLTVTATNANGESEPASTETPADPVVAPAAPTDVTTTGNSTDGYQVTGKTEPGATVNVYDKDGNEVGTGTADADGNFTIEIPASVGPEADLTVKAENEAGSSEGTVKTPAISGAIVVNEMKEFNTLITGTAPKGTEKVKLTVNGKDLVLGNVNADGTFEFDRKYVYDTAGNKKVLGAGDEIVVSYYGPGKQPVTAGSTIVQPSELQITMDAIEVQTSEFTSTKITGTAGPDVTKVKLTVNGQDLVFANVNADGTYEFDRKYVYDAQGNKKLLGAGDIVRVTVADNGKQNYYAEQAVTATEVAPVVIENVDKATYTITGTTDASVSKVQLSVNGKALATYDVVDGEFTITRKYVYDADGNKKILGAGDVITVCNYEKLKDGQASITVPAD</sequence>